<comment type="catalytic activity">
    <reaction evidence="7 8">
        <text>UDP-N-acetyl-alpha-D-muramoyl-L-alanine + D-glutamate + ATP = UDP-N-acetyl-alpha-D-muramoyl-L-alanyl-D-glutamate + ADP + phosphate + H(+)</text>
        <dbReference type="Rhea" id="RHEA:16429"/>
        <dbReference type="ChEBI" id="CHEBI:15378"/>
        <dbReference type="ChEBI" id="CHEBI:29986"/>
        <dbReference type="ChEBI" id="CHEBI:30616"/>
        <dbReference type="ChEBI" id="CHEBI:43474"/>
        <dbReference type="ChEBI" id="CHEBI:83898"/>
        <dbReference type="ChEBI" id="CHEBI:83900"/>
        <dbReference type="ChEBI" id="CHEBI:456216"/>
        <dbReference type="EC" id="6.3.2.9"/>
    </reaction>
</comment>
<dbReference type="UniPathway" id="UPA00219"/>
<accession>A0A1I3Z5Y5</accession>
<evidence type="ECO:0000256" key="1">
    <source>
        <dbReference type="ARBA" id="ARBA00004496"/>
    </source>
</evidence>
<keyword evidence="7 8" id="KW-0961">Cell wall biogenesis/degradation</keyword>
<feature type="domain" description="Mur ligase C-terminal" evidence="9">
    <location>
        <begin position="323"/>
        <end position="436"/>
    </location>
</feature>
<evidence type="ECO:0000256" key="4">
    <source>
        <dbReference type="ARBA" id="ARBA00022598"/>
    </source>
</evidence>
<keyword evidence="4 7" id="KW-0436">Ligase</keyword>
<gene>
    <name evidence="7" type="primary">murD</name>
    <name evidence="11" type="ORF">SAMN05216302_1005113</name>
</gene>
<dbReference type="GO" id="GO:0008764">
    <property type="term" value="F:UDP-N-acetylmuramoylalanine-D-glutamate ligase activity"/>
    <property type="evidence" value="ECO:0007669"/>
    <property type="project" value="UniProtKB-UniRule"/>
</dbReference>
<keyword evidence="7 8" id="KW-0132">Cell division</keyword>
<keyword evidence="3 7" id="KW-0963">Cytoplasm</keyword>
<keyword evidence="6 7" id="KW-0067">ATP-binding</keyword>
<dbReference type="Gene3D" id="3.90.190.20">
    <property type="entry name" value="Mur ligase, C-terminal domain"/>
    <property type="match status" value="1"/>
</dbReference>
<dbReference type="GO" id="GO:0005524">
    <property type="term" value="F:ATP binding"/>
    <property type="evidence" value="ECO:0007669"/>
    <property type="project" value="UniProtKB-UniRule"/>
</dbReference>
<dbReference type="GO" id="GO:0051301">
    <property type="term" value="P:cell division"/>
    <property type="evidence" value="ECO:0007669"/>
    <property type="project" value="UniProtKB-KW"/>
</dbReference>
<evidence type="ECO:0000256" key="8">
    <source>
        <dbReference type="RuleBase" id="RU003664"/>
    </source>
</evidence>
<dbReference type="Pfam" id="PF08245">
    <property type="entry name" value="Mur_ligase_M"/>
    <property type="match status" value="1"/>
</dbReference>
<reference evidence="12" key="1">
    <citation type="submission" date="2016-10" db="EMBL/GenBank/DDBJ databases">
        <authorList>
            <person name="Varghese N."/>
            <person name="Submissions S."/>
        </authorList>
    </citation>
    <scope>NUCLEOTIDE SEQUENCE [LARGE SCALE GENOMIC DNA]</scope>
    <source>
        <strain evidence="12">Nm69</strain>
    </source>
</reference>
<evidence type="ECO:0000313" key="12">
    <source>
        <dbReference type="Proteomes" id="UP000199533"/>
    </source>
</evidence>
<dbReference type="InterPro" id="IPR036565">
    <property type="entry name" value="Mur-like_cat_sf"/>
</dbReference>
<organism evidence="11 12">
    <name type="scientific">Nitrosomonas aestuarii</name>
    <dbReference type="NCBI Taxonomy" id="52441"/>
    <lineage>
        <taxon>Bacteria</taxon>
        <taxon>Pseudomonadati</taxon>
        <taxon>Pseudomonadota</taxon>
        <taxon>Betaproteobacteria</taxon>
        <taxon>Nitrosomonadales</taxon>
        <taxon>Nitrosomonadaceae</taxon>
        <taxon>Nitrosomonas</taxon>
    </lineage>
</organism>
<evidence type="ECO:0000313" key="11">
    <source>
        <dbReference type="EMBL" id="SFK39492.1"/>
    </source>
</evidence>
<dbReference type="AlphaFoldDB" id="A0A1I3Z5Y5"/>
<dbReference type="RefSeq" id="WP_090697683.1">
    <property type="nucleotide sequence ID" value="NZ_FOSP01000005.1"/>
</dbReference>
<evidence type="ECO:0000256" key="7">
    <source>
        <dbReference type="HAMAP-Rule" id="MF_00639"/>
    </source>
</evidence>
<dbReference type="SUPFAM" id="SSF53623">
    <property type="entry name" value="MurD-like peptide ligases, catalytic domain"/>
    <property type="match status" value="1"/>
</dbReference>
<feature type="domain" description="Mur ligase central" evidence="10">
    <location>
        <begin position="118"/>
        <end position="300"/>
    </location>
</feature>
<comment type="similarity">
    <text evidence="7">Belongs to the MurCDEF family.</text>
</comment>
<dbReference type="GO" id="GO:0008360">
    <property type="term" value="P:regulation of cell shape"/>
    <property type="evidence" value="ECO:0007669"/>
    <property type="project" value="UniProtKB-KW"/>
</dbReference>
<dbReference type="InterPro" id="IPR036615">
    <property type="entry name" value="Mur_ligase_C_dom_sf"/>
</dbReference>
<comment type="pathway">
    <text evidence="2 7 8">Cell wall biogenesis; peptidoglycan biosynthesis.</text>
</comment>
<dbReference type="PANTHER" id="PTHR43692">
    <property type="entry name" value="UDP-N-ACETYLMURAMOYLALANINE--D-GLUTAMATE LIGASE"/>
    <property type="match status" value="1"/>
</dbReference>
<keyword evidence="5 7" id="KW-0547">Nucleotide-binding</keyword>
<dbReference type="SUPFAM" id="SSF53244">
    <property type="entry name" value="MurD-like peptide ligases, peptide-binding domain"/>
    <property type="match status" value="1"/>
</dbReference>
<evidence type="ECO:0000256" key="2">
    <source>
        <dbReference type="ARBA" id="ARBA00004752"/>
    </source>
</evidence>
<evidence type="ECO:0000259" key="9">
    <source>
        <dbReference type="Pfam" id="PF02875"/>
    </source>
</evidence>
<keyword evidence="12" id="KW-1185">Reference proteome</keyword>
<keyword evidence="7 8" id="KW-0131">Cell cycle</keyword>
<dbReference type="Pfam" id="PF02875">
    <property type="entry name" value="Mur_ligase_C"/>
    <property type="match status" value="1"/>
</dbReference>
<proteinExistence type="inferred from homology"/>
<dbReference type="HAMAP" id="MF_00639">
    <property type="entry name" value="MurD"/>
    <property type="match status" value="1"/>
</dbReference>
<dbReference type="InterPro" id="IPR004101">
    <property type="entry name" value="Mur_ligase_C"/>
</dbReference>
<dbReference type="SUPFAM" id="SSF51984">
    <property type="entry name" value="MurCD N-terminal domain"/>
    <property type="match status" value="1"/>
</dbReference>
<sequence length="471" mass="51659">MNLKGKHVLVMGMGETGLSIAKWLTRQNAMIRVADSRINPPNVTALESLVPEMEICTGPFEDKVFNGIELIAMSPGVPMKEPHVQLAIERGVPIVGDLTLFQWALAKYQVSRPKIIAITGTNGKTTVTAMVGAMLKKAGLDVEVAGNISPAVLNAFMRRLDDGRLPEFWVLEVSSFQLELTEYMNADVATVLNLSEDHLDRYDSMHDYVLAKTRIFMHEKQSAGIQILNRDNRESIAMSKPEKSKVTFGLNAPATEIDFGVIRNDDDVWLMEGRMLLMKTSELAVNGLHNAANALAALALCRALQVPIEPLLSALREFQGLPHRMERVAAFNDVTFINDSKSTNIGSTVAALKGLQQHVVLIAGGDGKEQDFSALREVVAECTRAVVLIGRDAGQIASALNGCGVPIHFAKTMDKAIQKSFLMAQKDDVVLLSPACASFDMFRNYVHRAEVFISAVKDIEARFFSVGKKKH</sequence>
<keyword evidence="7 8" id="KW-0573">Peptidoglycan synthesis</keyword>
<dbReference type="NCBIfam" id="TIGR01087">
    <property type="entry name" value="murD"/>
    <property type="match status" value="1"/>
</dbReference>
<dbReference type="GO" id="GO:0009252">
    <property type="term" value="P:peptidoglycan biosynthetic process"/>
    <property type="evidence" value="ECO:0007669"/>
    <property type="project" value="UniProtKB-UniRule"/>
</dbReference>
<dbReference type="GO" id="GO:0005737">
    <property type="term" value="C:cytoplasm"/>
    <property type="evidence" value="ECO:0007669"/>
    <property type="project" value="UniProtKB-SubCell"/>
</dbReference>
<dbReference type="STRING" id="52441.SAMN05216302_1005113"/>
<dbReference type="Gene3D" id="3.40.1190.10">
    <property type="entry name" value="Mur-like, catalytic domain"/>
    <property type="match status" value="1"/>
</dbReference>
<dbReference type="InterPro" id="IPR005762">
    <property type="entry name" value="MurD"/>
</dbReference>
<protein>
    <recommendedName>
        <fullName evidence="7 8">UDP-N-acetylmuramoylalanine--D-glutamate ligase</fullName>
        <ecNumber evidence="7 8">6.3.2.9</ecNumber>
    </recommendedName>
    <alternativeName>
        <fullName evidence="7">D-glutamic acid-adding enzyme</fullName>
    </alternativeName>
    <alternativeName>
        <fullName evidence="7">UDP-N-acetylmuramoyl-L-alanyl-D-glutamate synthetase</fullName>
    </alternativeName>
</protein>
<comment type="function">
    <text evidence="7 8">Cell wall formation. Catalyzes the addition of glutamate to the nucleotide precursor UDP-N-acetylmuramoyl-L-alanine (UMA).</text>
</comment>
<comment type="subcellular location">
    <subcellularLocation>
        <location evidence="1 7 8">Cytoplasm</location>
    </subcellularLocation>
</comment>
<feature type="binding site" evidence="7">
    <location>
        <begin position="120"/>
        <end position="126"/>
    </location>
    <ligand>
        <name>ATP</name>
        <dbReference type="ChEBI" id="CHEBI:30616"/>
    </ligand>
</feature>
<dbReference type="Pfam" id="PF21799">
    <property type="entry name" value="MurD-like_N"/>
    <property type="match status" value="1"/>
</dbReference>
<keyword evidence="7 8" id="KW-0133">Cell shape</keyword>
<dbReference type="OrthoDB" id="9809796at2"/>
<evidence type="ECO:0000256" key="3">
    <source>
        <dbReference type="ARBA" id="ARBA00022490"/>
    </source>
</evidence>
<dbReference type="GO" id="GO:0071555">
    <property type="term" value="P:cell wall organization"/>
    <property type="evidence" value="ECO:0007669"/>
    <property type="project" value="UniProtKB-KW"/>
</dbReference>
<dbReference type="EMBL" id="FOSP01000005">
    <property type="protein sequence ID" value="SFK39492.1"/>
    <property type="molecule type" value="Genomic_DNA"/>
</dbReference>
<evidence type="ECO:0000259" key="10">
    <source>
        <dbReference type="Pfam" id="PF08245"/>
    </source>
</evidence>
<dbReference type="EC" id="6.3.2.9" evidence="7 8"/>
<dbReference type="PANTHER" id="PTHR43692:SF1">
    <property type="entry name" value="UDP-N-ACETYLMURAMOYLALANINE--D-GLUTAMATE LIGASE"/>
    <property type="match status" value="1"/>
</dbReference>
<name>A0A1I3Z5Y5_9PROT</name>
<evidence type="ECO:0000256" key="6">
    <source>
        <dbReference type="ARBA" id="ARBA00022840"/>
    </source>
</evidence>
<dbReference type="Gene3D" id="3.40.50.720">
    <property type="entry name" value="NAD(P)-binding Rossmann-like Domain"/>
    <property type="match status" value="1"/>
</dbReference>
<evidence type="ECO:0000256" key="5">
    <source>
        <dbReference type="ARBA" id="ARBA00022741"/>
    </source>
</evidence>
<dbReference type="Proteomes" id="UP000199533">
    <property type="component" value="Unassembled WGS sequence"/>
</dbReference>
<dbReference type="InterPro" id="IPR013221">
    <property type="entry name" value="Mur_ligase_cen"/>
</dbReference>